<dbReference type="Proteomes" id="UP000784294">
    <property type="component" value="Unassembled WGS sequence"/>
</dbReference>
<accession>A0A3S5C0H6</accession>
<sequence>MTGQHGNRCPPCLVVGVGFWLGEEPKLVLGKPGTTDVTANAEGSCFLDWSILETSEVGSAMKINKRHARWLVPGIHGSRVNQQSSGMYLQGIDDITGTDSFPFRRGHLALWRAHRQ</sequence>
<protein>
    <submittedName>
        <fullName evidence="1">Uncharacterized protein</fullName>
    </submittedName>
</protein>
<dbReference type="AlphaFoldDB" id="A0A3S5C0H6"/>
<keyword evidence="2" id="KW-1185">Reference proteome</keyword>
<gene>
    <name evidence="1" type="ORF">PXEA_LOCUS20857</name>
</gene>
<organism evidence="1 2">
    <name type="scientific">Protopolystoma xenopodis</name>
    <dbReference type="NCBI Taxonomy" id="117903"/>
    <lineage>
        <taxon>Eukaryota</taxon>
        <taxon>Metazoa</taxon>
        <taxon>Spiralia</taxon>
        <taxon>Lophotrochozoa</taxon>
        <taxon>Platyhelminthes</taxon>
        <taxon>Monogenea</taxon>
        <taxon>Polyopisthocotylea</taxon>
        <taxon>Polystomatidea</taxon>
        <taxon>Polystomatidae</taxon>
        <taxon>Protopolystoma</taxon>
    </lineage>
</organism>
<comment type="caution">
    <text evidence="1">The sequence shown here is derived from an EMBL/GenBank/DDBJ whole genome shotgun (WGS) entry which is preliminary data.</text>
</comment>
<evidence type="ECO:0000313" key="2">
    <source>
        <dbReference type="Proteomes" id="UP000784294"/>
    </source>
</evidence>
<name>A0A3S5C0H6_9PLAT</name>
<proteinExistence type="predicted"/>
<evidence type="ECO:0000313" key="1">
    <source>
        <dbReference type="EMBL" id="VEL27417.1"/>
    </source>
</evidence>
<dbReference type="EMBL" id="CAAALY010087126">
    <property type="protein sequence ID" value="VEL27417.1"/>
    <property type="molecule type" value="Genomic_DNA"/>
</dbReference>
<reference evidence="1" key="1">
    <citation type="submission" date="2018-11" db="EMBL/GenBank/DDBJ databases">
        <authorList>
            <consortium name="Pathogen Informatics"/>
        </authorList>
    </citation>
    <scope>NUCLEOTIDE SEQUENCE</scope>
</reference>